<accession>A0A1I6MR47</accession>
<keyword evidence="11" id="KW-1185">Reference proteome</keyword>
<dbReference type="EMBL" id="FOZL01000001">
    <property type="protein sequence ID" value="SFS18077.1"/>
    <property type="molecule type" value="Genomic_DNA"/>
</dbReference>
<keyword evidence="5 9" id="KW-0169">Cobalamin biosynthesis</keyword>
<dbReference type="GO" id="GO:0005886">
    <property type="term" value="C:plasma membrane"/>
    <property type="evidence" value="ECO:0007669"/>
    <property type="project" value="UniProtKB-SubCell"/>
</dbReference>
<evidence type="ECO:0000256" key="2">
    <source>
        <dbReference type="ARBA" id="ARBA00004953"/>
    </source>
</evidence>
<evidence type="ECO:0000256" key="1">
    <source>
        <dbReference type="ARBA" id="ARBA00004651"/>
    </source>
</evidence>
<evidence type="ECO:0000256" key="8">
    <source>
        <dbReference type="ARBA" id="ARBA00023136"/>
    </source>
</evidence>
<dbReference type="OrthoDB" id="9811967at2"/>
<dbReference type="Pfam" id="PF03186">
    <property type="entry name" value="CobD_Cbib"/>
    <property type="match status" value="1"/>
</dbReference>
<comment type="function">
    <text evidence="9">Converts cobyric acid to cobinamide by the addition of aminopropanol on the F carboxylic group.</text>
</comment>
<dbReference type="NCBIfam" id="TIGR00380">
    <property type="entry name" value="cobal_cbiB"/>
    <property type="match status" value="1"/>
</dbReference>
<dbReference type="InterPro" id="IPR004485">
    <property type="entry name" value="Cobalamin_biosynth_CobD/CbiB"/>
</dbReference>
<dbReference type="PANTHER" id="PTHR34308:SF1">
    <property type="entry name" value="COBALAMIN BIOSYNTHESIS PROTEIN CBIB"/>
    <property type="match status" value="1"/>
</dbReference>
<evidence type="ECO:0000313" key="11">
    <source>
        <dbReference type="Proteomes" id="UP000199024"/>
    </source>
</evidence>
<evidence type="ECO:0000256" key="5">
    <source>
        <dbReference type="ARBA" id="ARBA00022573"/>
    </source>
</evidence>
<evidence type="ECO:0000256" key="9">
    <source>
        <dbReference type="HAMAP-Rule" id="MF_00024"/>
    </source>
</evidence>
<keyword evidence="6 9" id="KW-0812">Transmembrane</keyword>
<dbReference type="GO" id="GO:0009236">
    <property type="term" value="P:cobalamin biosynthetic process"/>
    <property type="evidence" value="ECO:0007669"/>
    <property type="project" value="UniProtKB-UniRule"/>
</dbReference>
<comment type="pathway">
    <text evidence="2 9">Cofactor biosynthesis; adenosylcobalamin biosynthesis.</text>
</comment>
<dbReference type="Proteomes" id="UP000199024">
    <property type="component" value="Unassembled WGS sequence"/>
</dbReference>
<evidence type="ECO:0000256" key="7">
    <source>
        <dbReference type="ARBA" id="ARBA00022989"/>
    </source>
</evidence>
<dbReference type="PANTHER" id="PTHR34308">
    <property type="entry name" value="COBALAMIN BIOSYNTHESIS PROTEIN CBIB"/>
    <property type="match status" value="1"/>
</dbReference>
<dbReference type="UniPathway" id="UPA00148"/>
<gene>
    <name evidence="9" type="primary">cobD</name>
    <name evidence="10" type="ORF">SAMN05421771_3336</name>
</gene>
<dbReference type="AlphaFoldDB" id="A0A1I6MR47"/>
<evidence type="ECO:0000256" key="3">
    <source>
        <dbReference type="ARBA" id="ARBA00006263"/>
    </source>
</evidence>
<keyword evidence="7 9" id="KW-1133">Transmembrane helix</keyword>
<dbReference type="GO" id="GO:0015420">
    <property type="term" value="F:ABC-type vitamin B12 transporter activity"/>
    <property type="evidence" value="ECO:0007669"/>
    <property type="project" value="UniProtKB-UniRule"/>
</dbReference>
<evidence type="ECO:0000313" key="10">
    <source>
        <dbReference type="EMBL" id="SFS18077.1"/>
    </source>
</evidence>
<evidence type="ECO:0000256" key="6">
    <source>
        <dbReference type="ARBA" id="ARBA00022692"/>
    </source>
</evidence>
<name>A0A1I6MR47_9BACT</name>
<dbReference type="STRING" id="474950.SAMN05421771_3336"/>
<evidence type="ECO:0000256" key="4">
    <source>
        <dbReference type="ARBA" id="ARBA00022475"/>
    </source>
</evidence>
<proteinExistence type="inferred from homology"/>
<keyword evidence="8 9" id="KW-0472">Membrane</keyword>
<comment type="similarity">
    <text evidence="3 9">Belongs to the CobD/CbiB family.</text>
</comment>
<dbReference type="GO" id="GO:0048472">
    <property type="term" value="F:threonine-phosphate decarboxylase activity"/>
    <property type="evidence" value="ECO:0007669"/>
    <property type="project" value="InterPro"/>
</dbReference>
<dbReference type="RefSeq" id="WP_089840780.1">
    <property type="nucleotide sequence ID" value="NZ_FOZL01000001.1"/>
</dbReference>
<protein>
    <recommendedName>
        <fullName evidence="9">Cobalamin biosynthesis protein CobD</fullName>
    </recommendedName>
</protein>
<organism evidence="10 11">
    <name type="scientific">Granulicella pectinivorans</name>
    <dbReference type="NCBI Taxonomy" id="474950"/>
    <lineage>
        <taxon>Bacteria</taxon>
        <taxon>Pseudomonadati</taxon>
        <taxon>Acidobacteriota</taxon>
        <taxon>Terriglobia</taxon>
        <taxon>Terriglobales</taxon>
        <taxon>Acidobacteriaceae</taxon>
        <taxon>Granulicella</taxon>
    </lineage>
</organism>
<reference evidence="10 11" key="1">
    <citation type="submission" date="2016-10" db="EMBL/GenBank/DDBJ databases">
        <authorList>
            <person name="de Groot N.N."/>
        </authorList>
    </citation>
    <scope>NUCLEOTIDE SEQUENCE [LARGE SCALE GENOMIC DNA]</scope>
    <source>
        <strain evidence="10 11">DSM 21001</strain>
    </source>
</reference>
<keyword evidence="4 9" id="KW-1003">Cell membrane</keyword>
<comment type="subcellular location">
    <subcellularLocation>
        <location evidence="1 9">Cell membrane</location>
        <topology evidence="1 9">Multi-pass membrane protein</topology>
    </subcellularLocation>
</comment>
<sequence length="320" mass="34285">MKRAILLPAAFLVDQVAGDPEWFPHPVRAMGAAIEHGEALIRRDEDDEAAQCMKGLLLSTALVASTYILTQQAIALSYRLTPAIGRTVETLLGWTCLAARNLHQEAESVSAALDANDLALARLRIARIVGRDTAHLDTHEISRALIETLAESASDGVVAPMFYLTLGGAPLAMAYKAVNTLDSMIGHRNTRYQYFGRFAARLDDAANFIPARLTALYFVLTSAADAPASWATWRRDGSRHKSPNAGQPEAALAGALGVCLGGSNTYDGELIAAQRMGEEFAAPTPAKARDAIRATARVAALALGVCVLFAFCRSRHKGEQ</sequence>
<dbReference type="HAMAP" id="MF_00024">
    <property type="entry name" value="CobD_CbiB"/>
    <property type="match status" value="1"/>
</dbReference>